<dbReference type="InterPro" id="IPR020945">
    <property type="entry name" value="DMSO/NO3_reduct_chaperone"/>
</dbReference>
<dbReference type="InterPro" id="IPR050289">
    <property type="entry name" value="TorD/DmsD_chaperones"/>
</dbReference>
<protein>
    <submittedName>
        <fullName evidence="2">Molecular chaperone TorD family protein</fullName>
    </submittedName>
</protein>
<keyword evidence="1" id="KW-0143">Chaperone</keyword>
<reference evidence="2" key="1">
    <citation type="submission" date="2021-11" db="EMBL/GenBank/DDBJ databases">
        <authorList>
            <person name="Qingchun L."/>
            <person name="Dong Z."/>
            <person name="Zongwei Q."/>
            <person name="Jia Z."/>
            <person name="Duotao L."/>
        </authorList>
    </citation>
    <scope>NUCLEOTIDE SEQUENCE</scope>
    <source>
        <strain evidence="2">WLY-B-L2</strain>
    </source>
</reference>
<dbReference type="PANTHER" id="PTHR34227">
    <property type="entry name" value="CHAPERONE PROTEIN YCDY"/>
    <property type="match status" value="1"/>
</dbReference>
<dbReference type="Proteomes" id="UP001165422">
    <property type="component" value="Unassembled WGS sequence"/>
</dbReference>
<organism evidence="2 3">
    <name type="scientific">Clostridium aromativorans</name>
    <dbReference type="NCBI Taxonomy" id="2836848"/>
    <lineage>
        <taxon>Bacteria</taxon>
        <taxon>Bacillati</taxon>
        <taxon>Bacillota</taxon>
        <taxon>Clostridia</taxon>
        <taxon>Eubacteriales</taxon>
        <taxon>Clostridiaceae</taxon>
        <taxon>Clostridium</taxon>
    </lineage>
</organism>
<dbReference type="RefSeq" id="WP_179977554.1">
    <property type="nucleotide sequence ID" value="NZ_JAJJPB010000013.1"/>
</dbReference>
<proteinExistence type="predicted"/>
<dbReference type="Pfam" id="PF02613">
    <property type="entry name" value="Nitrate_red_del"/>
    <property type="match status" value="1"/>
</dbReference>
<gene>
    <name evidence="2" type="ORF">LN736_10890</name>
</gene>
<evidence type="ECO:0000256" key="1">
    <source>
        <dbReference type="ARBA" id="ARBA00023186"/>
    </source>
</evidence>
<comment type="caution">
    <text evidence="2">The sequence shown here is derived from an EMBL/GenBank/DDBJ whole genome shotgun (WGS) entry which is preliminary data.</text>
</comment>
<sequence>MDSIKLWFMEREAVYSTLALFYRDNLSRGLKILKETDLLEKLSEYEDDIDLSDKAKVISGEMGGNKFNPGYEKELWEDYQRLFVGPGRILAPPWESVYESRDRLIFGKSELSVREFYHQFGLEVNPREAADHLAFELSFMARLCSIKTYDDFQKVLKILASMEKFLKEHLCKWVPAWRNCVNSNAKIGFWIELSNITEAWVMKDLKEIEKIIKNK</sequence>
<dbReference type="PANTHER" id="PTHR34227:SF1">
    <property type="entry name" value="DIMETHYL SULFOXIDE REDUCTASE CHAPERONE-RELATED"/>
    <property type="match status" value="1"/>
</dbReference>
<accession>A0ABS8N6E5</accession>
<dbReference type="SUPFAM" id="SSF89155">
    <property type="entry name" value="TorD-like"/>
    <property type="match status" value="1"/>
</dbReference>
<dbReference type="Gene3D" id="1.10.3480.10">
    <property type="entry name" value="TorD-like"/>
    <property type="match status" value="1"/>
</dbReference>
<evidence type="ECO:0000313" key="2">
    <source>
        <dbReference type="EMBL" id="MCC9295362.1"/>
    </source>
</evidence>
<keyword evidence="3" id="KW-1185">Reference proteome</keyword>
<name>A0ABS8N6E5_9CLOT</name>
<dbReference type="InterPro" id="IPR036411">
    <property type="entry name" value="TorD-like_sf"/>
</dbReference>
<evidence type="ECO:0000313" key="3">
    <source>
        <dbReference type="Proteomes" id="UP001165422"/>
    </source>
</evidence>
<dbReference type="EMBL" id="JAJJPB010000013">
    <property type="protein sequence ID" value="MCC9295362.1"/>
    <property type="molecule type" value="Genomic_DNA"/>
</dbReference>